<name>A0A151SYJ7_CAJCA</name>
<reference evidence="1 2" key="1">
    <citation type="journal article" date="2012" name="Nat. Biotechnol.">
        <title>Draft genome sequence of pigeonpea (Cajanus cajan), an orphan legume crop of resource-poor farmers.</title>
        <authorList>
            <person name="Varshney R.K."/>
            <person name="Chen W."/>
            <person name="Li Y."/>
            <person name="Bharti A.K."/>
            <person name="Saxena R.K."/>
            <person name="Schlueter J.A."/>
            <person name="Donoghue M.T."/>
            <person name="Azam S."/>
            <person name="Fan G."/>
            <person name="Whaley A.M."/>
            <person name="Farmer A.D."/>
            <person name="Sheridan J."/>
            <person name="Iwata A."/>
            <person name="Tuteja R."/>
            <person name="Penmetsa R.V."/>
            <person name="Wu W."/>
            <person name="Upadhyaya H.D."/>
            <person name="Yang S.P."/>
            <person name="Shah T."/>
            <person name="Saxena K.B."/>
            <person name="Michael T."/>
            <person name="McCombie W.R."/>
            <person name="Yang B."/>
            <person name="Zhang G."/>
            <person name="Yang H."/>
            <person name="Wang J."/>
            <person name="Spillane C."/>
            <person name="Cook D.R."/>
            <person name="May G.D."/>
            <person name="Xu X."/>
            <person name="Jackson S.A."/>
        </authorList>
    </citation>
    <scope>NUCLEOTIDE SEQUENCE [LARGE SCALE GENOMIC DNA]</scope>
    <source>
        <strain evidence="2">cv. Asha</strain>
    </source>
</reference>
<keyword evidence="2" id="KW-1185">Reference proteome</keyword>
<gene>
    <name evidence="1" type="ORF">KK1_015331</name>
</gene>
<dbReference type="PANTHER" id="PTHR11439:SF470">
    <property type="entry name" value="CYSTEINE-RICH RLK (RECEPTOR-LIKE PROTEIN KINASE) 8"/>
    <property type="match status" value="1"/>
</dbReference>
<dbReference type="EMBL" id="CM003612">
    <property type="protein sequence ID" value="KYP59889.1"/>
    <property type="molecule type" value="Genomic_DNA"/>
</dbReference>
<dbReference type="PANTHER" id="PTHR11439">
    <property type="entry name" value="GAG-POL-RELATED RETROTRANSPOSON"/>
    <property type="match status" value="1"/>
</dbReference>
<proteinExistence type="predicted"/>
<evidence type="ECO:0008006" key="3">
    <source>
        <dbReference type="Google" id="ProtNLM"/>
    </source>
</evidence>
<sequence length="56" mass="6458">MHPNQNLMAARSEPFTDLERYRKLVGKLIFLTITRPDLSFVVGIVSQFMQAPHIDN</sequence>
<accession>A0A151SYJ7</accession>
<dbReference type="AlphaFoldDB" id="A0A151SYJ7"/>
<dbReference type="Proteomes" id="UP000075243">
    <property type="component" value="Chromosome 10"/>
</dbReference>
<dbReference type="Gramene" id="C.cajan_14897.t">
    <property type="protein sequence ID" value="C.cajan_14897.t.cds1"/>
    <property type="gene ID" value="C.cajan_14897"/>
</dbReference>
<organism evidence="1 2">
    <name type="scientific">Cajanus cajan</name>
    <name type="common">Pigeon pea</name>
    <name type="synonym">Cajanus indicus</name>
    <dbReference type="NCBI Taxonomy" id="3821"/>
    <lineage>
        <taxon>Eukaryota</taxon>
        <taxon>Viridiplantae</taxon>
        <taxon>Streptophyta</taxon>
        <taxon>Embryophyta</taxon>
        <taxon>Tracheophyta</taxon>
        <taxon>Spermatophyta</taxon>
        <taxon>Magnoliopsida</taxon>
        <taxon>eudicotyledons</taxon>
        <taxon>Gunneridae</taxon>
        <taxon>Pentapetalae</taxon>
        <taxon>rosids</taxon>
        <taxon>fabids</taxon>
        <taxon>Fabales</taxon>
        <taxon>Fabaceae</taxon>
        <taxon>Papilionoideae</taxon>
        <taxon>50 kb inversion clade</taxon>
        <taxon>NPAAA clade</taxon>
        <taxon>indigoferoid/millettioid clade</taxon>
        <taxon>Phaseoleae</taxon>
        <taxon>Cajanus</taxon>
    </lineage>
</organism>
<evidence type="ECO:0000313" key="1">
    <source>
        <dbReference type="EMBL" id="KYP59889.1"/>
    </source>
</evidence>
<protein>
    <recommendedName>
        <fullName evidence="3">Retrovirus-related Pol polyprotein from transposon TNT 1-94</fullName>
    </recommendedName>
</protein>
<evidence type="ECO:0000313" key="2">
    <source>
        <dbReference type="Proteomes" id="UP000075243"/>
    </source>
</evidence>